<dbReference type="PROSITE" id="PS51192">
    <property type="entry name" value="HELICASE_ATP_BIND_1"/>
    <property type="match status" value="1"/>
</dbReference>
<evidence type="ECO:0000256" key="3">
    <source>
        <dbReference type="ARBA" id="ARBA00022840"/>
    </source>
</evidence>
<gene>
    <name evidence="9" type="ORF">CGC20_38495</name>
</gene>
<dbReference type="SUPFAM" id="SSF56112">
    <property type="entry name" value="Protein kinase-like (PK-like)"/>
    <property type="match status" value="1"/>
</dbReference>
<dbReference type="InterPro" id="IPR000719">
    <property type="entry name" value="Prot_kinase_dom"/>
</dbReference>
<feature type="domain" description="Protein kinase" evidence="6">
    <location>
        <begin position="1588"/>
        <end position="2044"/>
    </location>
</feature>
<feature type="region of interest" description="Disordered" evidence="5">
    <location>
        <begin position="76"/>
        <end position="100"/>
    </location>
</feature>
<dbReference type="VEuPathDB" id="TriTrypDB:LdBPK_140890.1"/>
<evidence type="ECO:0000313" key="9">
    <source>
        <dbReference type="EMBL" id="TPP53460.1"/>
    </source>
</evidence>
<keyword evidence="3 4" id="KW-0067">ATP-binding</keyword>
<dbReference type="GO" id="GO:0006283">
    <property type="term" value="P:transcription-coupled nucleotide-excision repair"/>
    <property type="evidence" value="ECO:0007669"/>
    <property type="project" value="TreeGrafter"/>
</dbReference>
<dbReference type="Gene3D" id="1.10.510.10">
    <property type="entry name" value="Transferase(Phosphotransferase) domain 1"/>
    <property type="match status" value="2"/>
</dbReference>
<feature type="compositionally biased region" description="Low complexity" evidence="5">
    <location>
        <begin position="1417"/>
        <end position="1428"/>
    </location>
</feature>
<feature type="compositionally biased region" description="Basic and acidic residues" evidence="5">
    <location>
        <begin position="132"/>
        <end position="150"/>
    </location>
</feature>
<proteinExistence type="predicted"/>
<feature type="compositionally biased region" description="Polar residues" evidence="5">
    <location>
        <begin position="1803"/>
        <end position="1814"/>
    </location>
</feature>
<feature type="region of interest" description="Disordered" evidence="5">
    <location>
        <begin position="1072"/>
        <end position="1111"/>
    </location>
</feature>
<dbReference type="InterPro" id="IPR014001">
    <property type="entry name" value="Helicase_ATP-bd"/>
</dbReference>
<dbReference type="SUPFAM" id="SSF52540">
    <property type="entry name" value="P-loop containing nucleoside triphosphate hydrolases"/>
    <property type="match status" value="2"/>
</dbReference>
<sequence length="2084" mass="222769">MADDLASLQQQFGAFQDEEEVRMDVAARVVAQSSREALEDEERLKKSWRELEKAEHAVGELQLELSEAQLAVAQESSGLLGDAQRNKSSGPATPSPRRVSDIRFQLNAAERELKRADAAVRKLQKEVDQRQAARLAEAKRHEREEAEAERAAAAARAAAHPKAADVTTVVRAKSATGRPVPLASSSSTILPRANTSVNGGALAGGSLSASSPTVMTTTRVLYRAPTHLKGITQSDYSGGEVLPSLSRVQVTRADIRSKQRRYQDDSEMEHYVERVTKRQRLEAVANEQRRLIALGNDGDTPSQSLSASIEKLAEARVKREGEQDGHAHQVKQESGGDDAAGAATPPVAAVAKARVAKKEAEGGERARRLPRAGVKVETGEEEGAHDVIDVDALMEADDDAAVAAAVSRVSTQLTGGYTQPTVSESEEVVWEMEEVTLLPGVRMDAAIYNRLLDYQQEGLLWLLTLHSRRTGGILGDEMGLGKTIQVAVMINALHHSGMLRGPVLIVAPMTVLRQWLAELHRWAPYVRSCVMHESSGSDTTRDSLLQSVQGTPAVVITTYAAMRVHCGLLHRTGFQYVILDEGHKISNPEAGATLAAKSFTTPHRLILSGSPIQNSLKELWCLFDFVRPGLLGTMSRFIDEFETPIALSRNARASPLSLATAVECAKALQTHIAPYLLRRLKRQVNTSLPPKYERVLRVPLTDKQLDQYLQVLSSPVVQGLFAQTAMYGSRNGGLDRDGRDSTGSLHVAGPRAKMASRRHSSGVRLESFRVMNQLRQICNHADIYAVQQGADEEDRMMLGRRGAAAKLSAISAARPGQHRSFRSNNPVDLLGSGKLNALLMMLKEWQSFGHRVLVFSQTRMMLDIIENMCEQQAYRYIRMDGATNSHYRQELMDRFNEDVSIFVALLTTRVGGIGVNLIGADRVVIFDPDWNPITDVQARERAWRIGQKREVCVYRLITSGSVEESILRRQLAKMYVTDKVLKDPELQRFFDVQDGFMESLLLGSEYANRVPVDKRYLLAAHHLHSYGNAVPGVDDDDNTDNDVSEGNIGVAGSKGEQPRKERDFGMLVPLKDEGGIDDVGADPDDTGGADEDGSPVGIPGMGDRNKKTSKGKEVWRETQMLQKLVDCQDVSVAGHDRVAHRLARKKAEDMIRRVSSSALTAEAMREQQRHSSSGGSGARGRQPSAQQRHAQQSALATSSPSPPPLRSDGRTAAAAAGSASLVTSSPRISTAPRHVDTSASGAGFRHSSSASGGPAYDQPGSAHLPVRHHHHHTQPSRQQKLQLPSSSLARSAGVSGPSITASSSMGSAPYASPLPTVGASLPTDPPTAAAVASGAIPVGSSYAYWRGPRHHTSQAQYLQQRPRADASSAPSSEHPAASSVPETAAALVTSPPSTLPDNCSAASSPSWPQPPPPPPSATSAVSAPLASSGVPLVSSHAGQPSRRGGNGGASSPRSSAAAAPAIMAGSGGGGAAAGGSASSMPPPPSASGAATSATAGAASTSQKVQGTAGGGLSLASATSVRLMRPNGEERPTVALSQNIMSVYEAINTLFYQERQLLLTAPAKYAARKYEDAAGHYLPYPGEEIAERYVVREVIGKGSFGTVLHCVDQKYHEAVAVKVIRSGPYFESQGWFEAQVVAHLNNDPALQNLVVQLRKVFLWKGHMVLVFEPLSFSLYRLITLTKYNGVSLDLTRKFAYQMIKVLLVLEQHQPPIIHCDLKPENVLLRDPSRSEVRVIDFGSACYQQQQKWSPPPAQVVLPSTSPSSSPGPPWDSVAEGPSGGVKPTAAADDDDSSAPQSPPKGPQQRHQATAGSTTASVDAALASGVAAPTAEGADTYIQSRYYRSPEVILELGYTTAIDRWSLGCFLVEMHTGVPLFPGKNEGDMVAYFTSILGPLPDYMIAASPKRTQLYYTCHSEPSTKSGGGELAHGVATAGAGPAEDAPPGLTPMSSAPGHAMGSPFFLRAPRVEGEGAAAAAVPGSGSNSPPLSLEEILGVHKGGPRGCRAGQPGHDESAYEVFCDFIHKLLQYDPRKRVSCQQAIQHPFLEPIRALKSRSAAPPSAAPGTGGGNTEAGSAPPPPLPGPPQ</sequence>
<dbReference type="VEuPathDB" id="TriTrypDB:LdBPK_140900.1"/>
<feature type="domain" description="Helicase ATP-binding" evidence="7">
    <location>
        <begin position="463"/>
        <end position="629"/>
    </location>
</feature>
<evidence type="ECO:0000259" key="6">
    <source>
        <dbReference type="PROSITE" id="PS50011"/>
    </source>
</evidence>
<feature type="region of interest" description="Disordered" evidence="5">
    <location>
        <begin position="2049"/>
        <end position="2084"/>
    </location>
</feature>
<feature type="compositionally biased region" description="Low complexity" evidence="5">
    <location>
        <begin position="1210"/>
        <end position="1225"/>
    </location>
</feature>
<evidence type="ECO:0000256" key="2">
    <source>
        <dbReference type="ARBA" id="ARBA00022801"/>
    </source>
</evidence>
<feature type="compositionally biased region" description="Basic and acidic residues" evidence="5">
    <location>
        <begin position="315"/>
        <end position="331"/>
    </location>
</feature>
<feature type="compositionally biased region" description="Acidic residues" evidence="5">
    <location>
        <begin position="1033"/>
        <end position="1043"/>
    </location>
</feature>
<dbReference type="InterPro" id="IPR049730">
    <property type="entry name" value="SNF2/RAD54-like_C"/>
</dbReference>
<evidence type="ECO:0000259" key="7">
    <source>
        <dbReference type="PROSITE" id="PS51192"/>
    </source>
</evidence>
<feature type="compositionally biased region" description="Polar residues" evidence="5">
    <location>
        <begin position="1297"/>
        <end position="1306"/>
    </location>
</feature>
<dbReference type="VEuPathDB" id="TriTrypDB:LdCL_140014500"/>
<dbReference type="InterPro" id="IPR011009">
    <property type="entry name" value="Kinase-like_dom_sf"/>
</dbReference>
<feature type="compositionally biased region" description="Polar residues" evidence="5">
    <location>
        <begin position="1183"/>
        <end position="1197"/>
    </location>
</feature>
<name>A0A504Y586_LEIDO</name>
<dbReference type="CDD" id="cd18793">
    <property type="entry name" value="SF2_C_SNF"/>
    <property type="match status" value="1"/>
</dbReference>
<dbReference type="InterPro" id="IPR050496">
    <property type="entry name" value="SNF2_RAD54_helicase_repair"/>
</dbReference>
<dbReference type="Gene3D" id="3.40.50.300">
    <property type="entry name" value="P-loop containing nucleotide triphosphate hydrolases"/>
    <property type="match status" value="1"/>
</dbReference>
<dbReference type="InterPro" id="IPR008271">
    <property type="entry name" value="Ser/Thr_kinase_AS"/>
</dbReference>
<dbReference type="Pfam" id="PF00069">
    <property type="entry name" value="Pkinase"/>
    <property type="match status" value="2"/>
</dbReference>
<dbReference type="VEuPathDB" id="TriTrypDB:LdCL_140014400"/>
<dbReference type="InterPro" id="IPR027417">
    <property type="entry name" value="P-loop_NTPase"/>
</dbReference>
<dbReference type="EMBL" id="RHLD01000042">
    <property type="protein sequence ID" value="TPP53460.1"/>
    <property type="molecule type" value="Genomic_DNA"/>
</dbReference>
<dbReference type="GO" id="GO:0005524">
    <property type="term" value="F:ATP binding"/>
    <property type="evidence" value="ECO:0007669"/>
    <property type="project" value="UniProtKB-UniRule"/>
</dbReference>
<feature type="compositionally biased region" description="Low complexity" evidence="5">
    <location>
        <begin position="2052"/>
        <end position="2062"/>
    </location>
</feature>
<feature type="region of interest" description="Disordered" evidence="5">
    <location>
        <begin position="1351"/>
        <end position="1511"/>
    </location>
</feature>
<dbReference type="PROSITE" id="PS51194">
    <property type="entry name" value="HELICASE_CTER"/>
    <property type="match status" value="1"/>
</dbReference>
<dbReference type="VEuPathDB" id="TriTrypDB:LDHU3_14.1140"/>
<feature type="compositionally biased region" description="Polar residues" evidence="5">
    <location>
        <begin position="1275"/>
        <end position="1289"/>
    </location>
</feature>
<dbReference type="SMART" id="SM00487">
    <property type="entry name" value="DEXDc"/>
    <property type="match status" value="1"/>
</dbReference>
<keyword evidence="1 4" id="KW-0547">Nucleotide-binding</keyword>
<evidence type="ECO:0000256" key="4">
    <source>
        <dbReference type="PROSITE-ProRule" id="PRU10141"/>
    </source>
</evidence>
<feature type="compositionally biased region" description="Low complexity" evidence="5">
    <location>
        <begin position="1449"/>
        <end position="1464"/>
    </location>
</feature>
<dbReference type="SMART" id="SM00490">
    <property type="entry name" value="HELICc"/>
    <property type="match status" value="1"/>
</dbReference>
<feature type="binding site" evidence="4">
    <location>
        <position position="1617"/>
    </location>
    <ligand>
        <name>ATP</name>
        <dbReference type="ChEBI" id="CHEBI:30616"/>
    </ligand>
</feature>
<feature type="region of interest" description="Disordered" evidence="5">
    <location>
        <begin position="1916"/>
        <end position="1939"/>
    </location>
</feature>
<dbReference type="FunFam" id="3.40.50.10810:FF:000042">
    <property type="entry name" value="SNF2 family helicase-like protein"/>
    <property type="match status" value="1"/>
</dbReference>
<dbReference type="PROSITE" id="PS00108">
    <property type="entry name" value="PROTEIN_KINASE_ST"/>
    <property type="match status" value="1"/>
</dbReference>
<dbReference type="PROSITE" id="PS50011">
    <property type="entry name" value="PROTEIN_KINASE_DOM"/>
    <property type="match status" value="1"/>
</dbReference>
<dbReference type="VEuPathDB" id="TriTrypDB:LDHU3_14.1130"/>
<dbReference type="InterPro" id="IPR000330">
    <property type="entry name" value="SNF2_N"/>
</dbReference>
<feature type="compositionally biased region" description="Low complexity" evidence="5">
    <location>
        <begin position="1930"/>
        <end position="1939"/>
    </location>
</feature>
<dbReference type="GO" id="GO:0016787">
    <property type="term" value="F:hydrolase activity"/>
    <property type="evidence" value="ECO:0007669"/>
    <property type="project" value="UniProtKB-KW"/>
</dbReference>
<dbReference type="GO" id="GO:0005634">
    <property type="term" value="C:nucleus"/>
    <property type="evidence" value="ECO:0007669"/>
    <property type="project" value="TreeGrafter"/>
</dbReference>
<dbReference type="CDD" id="cd18000">
    <property type="entry name" value="DEXHc_ERCC6"/>
    <property type="match status" value="1"/>
</dbReference>
<dbReference type="PANTHER" id="PTHR45629:SF7">
    <property type="entry name" value="DNA EXCISION REPAIR PROTEIN ERCC-6-RELATED"/>
    <property type="match status" value="1"/>
</dbReference>
<feature type="compositionally biased region" description="Low complexity" evidence="5">
    <location>
        <begin position="1365"/>
        <end position="1381"/>
    </location>
</feature>
<feature type="region of interest" description="Disordered" evidence="5">
    <location>
        <begin position="732"/>
        <end position="758"/>
    </location>
</feature>
<feature type="region of interest" description="Disordered" evidence="5">
    <location>
        <begin position="132"/>
        <end position="166"/>
    </location>
</feature>
<feature type="region of interest" description="Disordered" evidence="5">
    <location>
        <begin position="1159"/>
        <end position="1307"/>
    </location>
</feature>
<dbReference type="InterPro" id="IPR038718">
    <property type="entry name" value="SNF2-like_sf"/>
</dbReference>
<protein>
    <submittedName>
        <fullName evidence="9">SNF2 N-terminal domain family protein</fullName>
    </submittedName>
</protein>
<dbReference type="Proteomes" id="UP000318821">
    <property type="component" value="Unassembled WGS sequence"/>
</dbReference>
<dbReference type="SMART" id="SM00220">
    <property type="entry name" value="S_TKc"/>
    <property type="match status" value="1"/>
</dbReference>
<dbReference type="PROSITE" id="PS00107">
    <property type="entry name" value="PROTEIN_KINASE_ATP"/>
    <property type="match status" value="1"/>
</dbReference>
<organism evidence="9 10">
    <name type="scientific">Leishmania donovani</name>
    <dbReference type="NCBI Taxonomy" id="5661"/>
    <lineage>
        <taxon>Eukaryota</taxon>
        <taxon>Discoba</taxon>
        <taxon>Euglenozoa</taxon>
        <taxon>Kinetoplastea</taxon>
        <taxon>Metakinetoplastina</taxon>
        <taxon>Trypanosomatida</taxon>
        <taxon>Trypanosomatidae</taxon>
        <taxon>Leishmaniinae</taxon>
        <taxon>Leishmania</taxon>
    </lineage>
</organism>
<feature type="compositionally biased region" description="Basic residues" evidence="5">
    <location>
        <begin position="1265"/>
        <end position="1274"/>
    </location>
</feature>
<feature type="compositionally biased region" description="Low complexity" evidence="5">
    <location>
        <begin position="151"/>
        <end position="161"/>
    </location>
</feature>
<feature type="compositionally biased region" description="Pro residues" evidence="5">
    <location>
        <begin position="2074"/>
        <end position="2084"/>
    </location>
</feature>
<evidence type="ECO:0000256" key="5">
    <source>
        <dbReference type="SAM" id="MobiDB-lite"/>
    </source>
</evidence>
<dbReference type="Pfam" id="PF00176">
    <property type="entry name" value="SNF2-rel_dom"/>
    <property type="match status" value="1"/>
</dbReference>
<feature type="compositionally biased region" description="Acidic residues" evidence="5">
    <location>
        <begin position="1075"/>
        <end position="1093"/>
    </location>
</feature>
<feature type="region of interest" description="Disordered" evidence="5">
    <location>
        <begin position="315"/>
        <end position="344"/>
    </location>
</feature>
<feature type="region of interest" description="Disordered" evidence="5">
    <location>
        <begin position="1750"/>
        <end position="1814"/>
    </location>
</feature>
<keyword evidence="2" id="KW-0378">Hydrolase</keyword>
<feature type="compositionally biased region" description="Low complexity" evidence="5">
    <location>
        <begin position="1486"/>
        <end position="1501"/>
    </location>
</feature>
<feature type="region of interest" description="Disordered" evidence="5">
    <location>
        <begin position="1030"/>
        <end position="1059"/>
    </location>
</feature>
<dbReference type="FunFam" id="3.40.50.300:FF:003251">
    <property type="entry name" value="SNF2 family helicase-like protein, putative"/>
    <property type="match status" value="1"/>
</dbReference>
<reference evidence="10" key="1">
    <citation type="submission" date="2019-02" db="EMBL/GenBank/DDBJ databases">
        <title>FDA dAtabase for Regulatory Grade micrObial Sequences (FDA-ARGOS): Supporting development and validation of Infectious Disease Dx tests.</title>
        <authorList>
            <person name="Duncan R."/>
            <person name="Fisher C."/>
            <person name="Tallon L."/>
            <person name="Sadzewicz L."/>
            <person name="Sengamalay N."/>
            <person name="Ott S."/>
            <person name="Godinez A."/>
            <person name="Nagaraj S."/>
            <person name="Vavikolanu K."/>
            <person name="Vyas G."/>
            <person name="Nadendla S."/>
            <person name="Aluvathingal J."/>
            <person name="Sichtig H."/>
        </authorList>
    </citation>
    <scope>NUCLEOTIDE SEQUENCE [LARGE SCALE GENOMIC DNA]</scope>
    <source>
        <strain evidence="10">FDAARGOS_360</strain>
    </source>
</reference>
<dbReference type="InterPro" id="IPR017441">
    <property type="entry name" value="Protein_kinase_ATP_BS"/>
</dbReference>
<dbReference type="GO" id="GO:0008094">
    <property type="term" value="F:ATP-dependent activity, acting on DNA"/>
    <property type="evidence" value="ECO:0007669"/>
    <property type="project" value="TreeGrafter"/>
</dbReference>
<dbReference type="PANTHER" id="PTHR45629">
    <property type="entry name" value="SNF2/RAD54 FAMILY MEMBER"/>
    <property type="match status" value="1"/>
</dbReference>
<dbReference type="InterPro" id="IPR001650">
    <property type="entry name" value="Helicase_C-like"/>
</dbReference>
<dbReference type="Gene3D" id="3.40.50.10810">
    <property type="entry name" value="Tandem AAA-ATPase domain"/>
    <property type="match status" value="1"/>
</dbReference>
<evidence type="ECO:0000259" key="8">
    <source>
        <dbReference type="PROSITE" id="PS51194"/>
    </source>
</evidence>
<accession>A0A504Y586</accession>
<feature type="domain" description="Helicase C-terminal" evidence="8">
    <location>
        <begin position="834"/>
        <end position="990"/>
    </location>
</feature>
<comment type="caution">
    <text evidence="9">The sequence shown here is derived from an EMBL/GenBank/DDBJ whole genome shotgun (WGS) entry which is preliminary data.</text>
</comment>
<evidence type="ECO:0000313" key="10">
    <source>
        <dbReference type="Proteomes" id="UP000318821"/>
    </source>
</evidence>
<dbReference type="Pfam" id="PF00271">
    <property type="entry name" value="Helicase_C"/>
    <property type="match status" value="1"/>
</dbReference>
<dbReference type="GO" id="GO:0004672">
    <property type="term" value="F:protein kinase activity"/>
    <property type="evidence" value="ECO:0007669"/>
    <property type="project" value="InterPro"/>
</dbReference>
<evidence type="ECO:0000256" key="1">
    <source>
        <dbReference type="ARBA" id="ARBA00022741"/>
    </source>
</evidence>
<feature type="compositionally biased region" description="Pro residues" evidence="5">
    <location>
        <begin position="1407"/>
        <end position="1416"/>
    </location>
</feature>